<dbReference type="GO" id="GO:0005686">
    <property type="term" value="C:U2 snRNP"/>
    <property type="evidence" value="ECO:0007669"/>
    <property type="project" value="EnsemblFungi"/>
</dbReference>
<protein>
    <recommendedName>
        <fullName evidence="2">PSP proline-rich domain-containing protein</fullName>
    </recommendedName>
</protein>
<dbReference type="PANTHER" id="PTHR12785">
    <property type="entry name" value="SPLICING FACTOR 3B"/>
    <property type="match status" value="1"/>
</dbReference>
<feature type="compositionally biased region" description="Basic and acidic residues" evidence="1">
    <location>
        <begin position="578"/>
        <end position="591"/>
    </location>
</feature>
<feature type="compositionally biased region" description="Acidic residues" evidence="1">
    <location>
        <begin position="397"/>
        <end position="419"/>
    </location>
</feature>
<dbReference type="OMA" id="KGEPIGQ"/>
<feature type="domain" description="PSP proline-rich" evidence="2">
    <location>
        <begin position="285"/>
        <end position="338"/>
    </location>
</feature>
<dbReference type="InterPro" id="IPR006568">
    <property type="entry name" value="PSP_pro-rich"/>
</dbReference>
<accession>N1PX16</accession>
<dbReference type="eggNOG" id="KOG2330">
    <property type="taxonomic scope" value="Eukaryota"/>
</dbReference>
<feature type="compositionally biased region" description="Acidic residues" evidence="1">
    <location>
        <begin position="113"/>
        <end position="127"/>
    </location>
</feature>
<feature type="region of interest" description="Disordered" evidence="1">
    <location>
        <begin position="1"/>
        <end position="82"/>
    </location>
</feature>
<evidence type="ECO:0000259" key="2">
    <source>
        <dbReference type="SMART" id="SM00581"/>
    </source>
</evidence>
<feature type="region of interest" description="Disordered" evidence="1">
    <location>
        <begin position="345"/>
        <end position="597"/>
    </location>
</feature>
<evidence type="ECO:0000256" key="1">
    <source>
        <dbReference type="SAM" id="MobiDB-lite"/>
    </source>
</evidence>
<feature type="compositionally biased region" description="Basic and acidic residues" evidence="1">
    <location>
        <begin position="533"/>
        <end position="550"/>
    </location>
</feature>
<feature type="region of interest" description="Disordered" evidence="1">
    <location>
        <begin position="95"/>
        <end position="134"/>
    </location>
</feature>
<reference evidence="4" key="1">
    <citation type="journal article" date="2012" name="PLoS Genet.">
        <title>The genomes of the fungal plant pathogens Cladosporium fulvum and Dothistroma septosporum reveal adaptation to different hosts and lifestyles but also signatures of common ancestry.</title>
        <authorList>
            <person name="de Wit P.J.G.M."/>
            <person name="van der Burgt A."/>
            <person name="Oekmen B."/>
            <person name="Stergiopoulos I."/>
            <person name="Abd-Elsalam K.A."/>
            <person name="Aerts A.L."/>
            <person name="Bahkali A.H."/>
            <person name="Beenen H.G."/>
            <person name="Chettri P."/>
            <person name="Cox M.P."/>
            <person name="Datema E."/>
            <person name="de Vries R.P."/>
            <person name="Dhillon B."/>
            <person name="Ganley A.R."/>
            <person name="Griffiths S.A."/>
            <person name="Guo Y."/>
            <person name="Hamelin R.C."/>
            <person name="Henrissat B."/>
            <person name="Kabir M.S."/>
            <person name="Jashni M.K."/>
            <person name="Kema G."/>
            <person name="Klaubauf S."/>
            <person name="Lapidus A."/>
            <person name="Levasseur A."/>
            <person name="Lindquist E."/>
            <person name="Mehrabi R."/>
            <person name="Ohm R.A."/>
            <person name="Owen T.J."/>
            <person name="Salamov A."/>
            <person name="Schwelm A."/>
            <person name="Schijlen E."/>
            <person name="Sun H."/>
            <person name="van den Burg H.A."/>
            <person name="van Ham R.C.H.J."/>
            <person name="Zhang S."/>
            <person name="Goodwin S.B."/>
            <person name="Grigoriev I.V."/>
            <person name="Collemare J."/>
            <person name="Bradshaw R.E."/>
        </authorList>
    </citation>
    <scope>NUCLEOTIDE SEQUENCE [LARGE SCALE GENOMIC DNA]</scope>
    <source>
        <strain evidence="4">NZE10 / CBS 128990</strain>
    </source>
</reference>
<dbReference type="GO" id="GO:0071014">
    <property type="term" value="C:post-mRNA release spliceosomal complex"/>
    <property type="evidence" value="ECO:0007669"/>
    <property type="project" value="EnsemblFungi"/>
</dbReference>
<feature type="compositionally biased region" description="Basic and acidic residues" evidence="1">
    <location>
        <begin position="372"/>
        <end position="386"/>
    </location>
</feature>
<dbReference type="Proteomes" id="UP000016933">
    <property type="component" value="Unassembled WGS sequence"/>
</dbReference>
<organism evidence="3 4">
    <name type="scientific">Dothistroma septosporum (strain NZE10 / CBS 128990)</name>
    <name type="common">Red band needle blight fungus</name>
    <name type="synonym">Mycosphaerella pini</name>
    <dbReference type="NCBI Taxonomy" id="675120"/>
    <lineage>
        <taxon>Eukaryota</taxon>
        <taxon>Fungi</taxon>
        <taxon>Dikarya</taxon>
        <taxon>Ascomycota</taxon>
        <taxon>Pezizomycotina</taxon>
        <taxon>Dothideomycetes</taxon>
        <taxon>Dothideomycetidae</taxon>
        <taxon>Mycosphaerellales</taxon>
        <taxon>Mycosphaerellaceae</taxon>
        <taxon>Dothistroma</taxon>
    </lineage>
</organism>
<sequence length="597" mass="66648">MPGVLAPEHQPAEKARKPTKNELRRAKKKQTRNDAPAESARSVSTAPGQLEEPIEPIEPFNDAPNQGVPAVEIDTDLPTDDPLFSQFADVFAKFKEEDKEDPALKEPEKPEVFYDDDDNIQDEDEEAETKQRLSKKARKMANKLSIAELKAIVRKPEIVDWTDTSAQDPKLLVNIKSSRNVVPVPTHWSLKREYLSSKRGIEKPGFALPKFIAETGISDMRDAVLEKQAEATLKQQQRARVSGKTGKLDIDYQKLYEAFFRRQTKPSLTRYGEVYYEGKEFETNLRHLRPGELSEELKEALNMPPGAPPPWLINQQKVGPPPSYPALKIPGLNAPPPPGGQWGFHPGGFGKPPVDDQNRPLFGGDVFGMTMDEGKQKDTTQAEAVDKSLWGELQPPAEEEAEEEEEEDEEEEEEEEEDESGRRTGLDTPYGGTETPGGITSTVPTDFMGSRGIPDEMNLRKQRLGTETESSSHPRSAGQVLNERSIRNEGFFGGERAYDLSGSNNIPVLGQERDDRGRKRKAGDLDVSMDPDALLRDDKMSKEELRRQYDAQRAQQNPGGWQGGAADGEDLSGLVAEESAKRQKRDRERAAQRGGKR</sequence>
<feature type="compositionally biased region" description="Basic and acidic residues" evidence="1">
    <location>
        <begin position="453"/>
        <end position="472"/>
    </location>
</feature>
<dbReference type="SMART" id="SM00581">
    <property type="entry name" value="PSP"/>
    <property type="match status" value="1"/>
</dbReference>
<dbReference type="Pfam" id="PF04046">
    <property type="entry name" value="PSP"/>
    <property type="match status" value="1"/>
</dbReference>
<dbReference type="InterPro" id="IPR052584">
    <property type="entry name" value="U2_snRNP_Complex_Component"/>
</dbReference>
<dbReference type="HOGENOM" id="CLU_014435_1_1_1"/>
<feature type="compositionally biased region" description="Basic and acidic residues" evidence="1">
    <location>
        <begin position="10"/>
        <end position="24"/>
    </location>
</feature>
<proteinExistence type="predicted"/>
<dbReference type="Pfam" id="PF04037">
    <property type="entry name" value="DUF382"/>
    <property type="match status" value="1"/>
</dbReference>
<keyword evidence="4" id="KW-1185">Reference proteome</keyword>
<name>N1PX16_DOTSN</name>
<dbReference type="EMBL" id="KB446536">
    <property type="protein sequence ID" value="EME47962.1"/>
    <property type="molecule type" value="Genomic_DNA"/>
</dbReference>
<gene>
    <name evidence="3" type="ORF">DOTSEDRAFT_21682</name>
</gene>
<dbReference type="STRING" id="675120.N1PX16"/>
<evidence type="ECO:0000313" key="3">
    <source>
        <dbReference type="EMBL" id="EME47962.1"/>
    </source>
</evidence>
<dbReference type="AlphaFoldDB" id="N1PX16"/>
<dbReference type="PANTHER" id="PTHR12785:SF6">
    <property type="entry name" value="SPLICING FACTOR 3B SUBUNIT 2"/>
    <property type="match status" value="1"/>
</dbReference>
<feature type="compositionally biased region" description="Basic and acidic residues" evidence="1">
    <location>
        <begin position="95"/>
        <end position="112"/>
    </location>
</feature>
<dbReference type="InterPro" id="IPR007180">
    <property type="entry name" value="DUF382"/>
</dbReference>
<evidence type="ECO:0000313" key="4">
    <source>
        <dbReference type="Proteomes" id="UP000016933"/>
    </source>
</evidence>
<reference evidence="3 4" key="2">
    <citation type="journal article" date="2012" name="PLoS Pathog.">
        <title>Diverse lifestyles and strategies of plant pathogenesis encoded in the genomes of eighteen Dothideomycetes fungi.</title>
        <authorList>
            <person name="Ohm R.A."/>
            <person name="Feau N."/>
            <person name="Henrissat B."/>
            <person name="Schoch C.L."/>
            <person name="Horwitz B.A."/>
            <person name="Barry K.W."/>
            <person name="Condon B.J."/>
            <person name="Copeland A.C."/>
            <person name="Dhillon B."/>
            <person name="Glaser F."/>
            <person name="Hesse C.N."/>
            <person name="Kosti I."/>
            <person name="LaButti K."/>
            <person name="Lindquist E.A."/>
            <person name="Lucas S."/>
            <person name="Salamov A.A."/>
            <person name="Bradshaw R.E."/>
            <person name="Ciuffetti L."/>
            <person name="Hamelin R.C."/>
            <person name="Kema G.H.J."/>
            <person name="Lawrence C."/>
            <person name="Scott J.A."/>
            <person name="Spatafora J.W."/>
            <person name="Turgeon B.G."/>
            <person name="de Wit P.J.G.M."/>
            <person name="Zhong S."/>
            <person name="Goodwin S.B."/>
            <person name="Grigoriev I.V."/>
        </authorList>
    </citation>
    <scope>NUCLEOTIDE SEQUENCE [LARGE SCALE GENOMIC DNA]</scope>
    <source>
        <strain evidence="4">NZE10 / CBS 128990</strain>
    </source>
</reference>
<dbReference type="OrthoDB" id="10260794at2759"/>